<dbReference type="EMBL" id="DRIE01000133">
    <property type="protein sequence ID" value="HEC57840.1"/>
    <property type="molecule type" value="Genomic_DNA"/>
</dbReference>
<dbReference type="InterPro" id="IPR012032">
    <property type="entry name" value="UCP006598"/>
</dbReference>
<reference evidence="2 3" key="1">
    <citation type="submission" date="2016-05" db="EMBL/GenBank/DDBJ databases">
        <title>Microbial consortia oxidize butane by reversing methanogenesis.</title>
        <authorList>
            <person name="Laso-Perez R."/>
            <person name="Richter M."/>
            <person name="Wegener G."/>
            <person name="Musat F."/>
        </authorList>
    </citation>
    <scope>NUCLEOTIDE SEQUENCE [LARGE SCALE GENOMIC DNA]</scope>
    <source>
        <strain evidence="2">BOX1</strain>
    </source>
</reference>
<dbReference type="Pfam" id="PF09890">
    <property type="entry name" value="DUF2117"/>
    <property type="match status" value="1"/>
</dbReference>
<comment type="caution">
    <text evidence="2">The sequence shown here is derived from an EMBL/GenBank/DDBJ whole genome shotgun (WGS) entry which is preliminary data.</text>
</comment>
<dbReference type="EMBL" id="LYOR01000010">
    <property type="protein sequence ID" value="OFV65576.1"/>
    <property type="molecule type" value="Genomic_DNA"/>
</dbReference>
<name>A0A1F2P4F5_9EURY</name>
<proteinExistence type="predicted"/>
<protein>
    <submittedName>
        <fullName evidence="1">DUF2117 domain-containing protein</fullName>
    </submittedName>
</protein>
<sequence>MIGLVFHGPEVIDSGEAEDALSLISSITPHFRAYLGGISGKTAVIDAGLTDVIDITRHKLPSELIRELITEGCEFILLLNHAKTRESGLALGNEIFRRVSSLVEGSFSLVQIDYNGFIVPWKVEMEHIKIYRQILGAFGFEELAPPSGKEKISKVGNTIRRRVEGVRPGEKILVDGVVIGIAEREDVFIIEEDGRIVGIEGGRVIEENLLKLDSGILEDALIKSVRFFREHPPRIKGSLRRDVKNKRVALLFKADRVFEVLDDVGGVVTIGDDTTSIVGDISRRFGVPIIGITDGDLDGLIREIGSGKMEEFERIAPGNSLIIRVQPERDDMIGWRIREEIFGGKDVIEIDLDSLKKRVRDIVKDDLVWMVEVN</sequence>
<organism evidence="2 3">
    <name type="scientific">Candidatus Syntropharchaeum butanivorans</name>
    <dbReference type="NCBI Taxonomy" id="1839936"/>
    <lineage>
        <taxon>Archaea</taxon>
        <taxon>Methanobacteriati</taxon>
        <taxon>Methanobacteriota</taxon>
        <taxon>Stenosarchaea group</taxon>
        <taxon>Methanomicrobia</taxon>
        <taxon>Methanosarcinales</taxon>
        <taxon>ANME-2 cluster</taxon>
        <taxon>Candidatus Syntropharchaeum</taxon>
    </lineage>
</organism>
<accession>A0A1F2P4F5</accession>
<dbReference type="Proteomes" id="UP000885936">
    <property type="component" value="Unassembled WGS sequence"/>
</dbReference>
<dbReference type="AlphaFoldDB" id="A0A1F2P4F5"/>
<dbReference type="PATRIC" id="fig|1839936.3.peg.1528"/>
<dbReference type="Proteomes" id="UP000185779">
    <property type="component" value="Unassembled WGS sequence"/>
</dbReference>
<evidence type="ECO:0000313" key="3">
    <source>
        <dbReference type="Proteomes" id="UP000185779"/>
    </source>
</evidence>
<gene>
    <name evidence="1" type="ORF">ENI32_08240</name>
    <name evidence="2" type="ORF">SBU_001504</name>
</gene>
<evidence type="ECO:0000313" key="1">
    <source>
        <dbReference type="EMBL" id="HEC57840.1"/>
    </source>
</evidence>
<evidence type="ECO:0000313" key="2">
    <source>
        <dbReference type="EMBL" id="OFV65576.1"/>
    </source>
</evidence>
<reference evidence="1" key="2">
    <citation type="journal article" date="2020" name="mSystems">
        <title>Genome- and Community-Level Interaction Insights into Carbon Utilization and Element Cycling Functions of Hydrothermarchaeota in Hydrothermal Sediment.</title>
        <authorList>
            <person name="Zhou Z."/>
            <person name="Liu Y."/>
            <person name="Xu W."/>
            <person name="Pan J."/>
            <person name="Luo Z.H."/>
            <person name="Li M."/>
        </authorList>
    </citation>
    <scope>NUCLEOTIDE SEQUENCE [LARGE SCALE GENOMIC DNA]</scope>
    <source>
        <strain evidence="1">HyVt-386</strain>
    </source>
</reference>
<keyword evidence="3" id="KW-1185">Reference proteome</keyword>
<dbReference type="STRING" id="1839936.SBU_001504"/>